<keyword evidence="7" id="KW-1185">Reference proteome</keyword>
<dbReference type="STRING" id="394.NGR_c05840"/>
<name>C3MI29_SINFN</name>
<dbReference type="KEGG" id="rhi:NGR_c05840"/>
<evidence type="ECO:0000313" key="6">
    <source>
        <dbReference type="EMBL" id="ACP24377.1"/>
    </source>
</evidence>
<dbReference type="PANTHER" id="PTHR43788">
    <property type="entry name" value="DNA2/NAM7 HELICASE FAMILY MEMBER"/>
    <property type="match status" value="1"/>
</dbReference>
<sequence>MVGILPSWRPDIGGTARRKSRIGRPYMICTLIKEGKKVGITANSHKVIRNLIDKVIEVARESDAKVQAGQKISSKTENTDDIHFFTDNGEAVTAITSGEVQVLGGTAFFWAREDAAGTIDVLFVDEAAQMSLANVLSVSQAGPTLVLLGDPQQLEQPTQGSHPDGTDVSALDHLLCGHKTILPEQGLFLEVTWRLHPDITAFNSELFYEGKLQSEADCHRQSTTSTGPFTGTGLRYVPVAHFGNQSRSLEEAAAVERIVETLLGSGVHWTDRKGVSRPLALEDIIIIAPYNAHVFEIQKRLPEAHVGTVDKFQGQEAPIAIYSMATSTHADAPRGMEFLYSSNRLNVAISRAKCMAILVASPDLFETECKTPRQMQLANAFCRYLEMARLVELQATPSASSTLSESGVRCVSDF</sequence>
<dbReference type="EMBL" id="CP001389">
    <property type="protein sequence ID" value="ACP24377.1"/>
    <property type="molecule type" value="Genomic_DNA"/>
</dbReference>
<dbReference type="SUPFAM" id="SSF52540">
    <property type="entry name" value="P-loop containing nucleoside triphosphate hydrolases"/>
    <property type="match status" value="1"/>
</dbReference>
<protein>
    <recommendedName>
        <fullName evidence="5">DNA2/NAM7 helicase-like C-terminal domain-containing protein</fullName>
    </recommendedName>
</protein>
<dbReference type="AlphaFoldDB" id="C3MI29"/>
<organism evidence="6 7">
    <name type="scientific">Sinorhizobium fredii (strain NBRC 101917 / NGR234)</name>
    <dbReference type="NCBI Taxonomy" id="394"/>
    <lineage>
        <taxon>Bacteria</taxon>
        <taxon>Pseudomonadati</taxon>
        <taxon>Pseudomonadota</taxon>
        <taxon>Alphaproteobacteria</taxon>
        <taxon>Hyphomicrobiales</taxon>
        <taxon>Rhizobiaceae</taxon>
        <taxon>Sinorhizobium/Ensifer group</taxon>
        <taxon>Sinorhizobium</taxon>
    </lineage>
</organism>
<feature type="domain" description="DNA2/NAM7 helicase-like C-terminal" evidence="5">
    <location>
        <begin position="172"/>
        <end position="361"/>
    </location>
</feature>
<dbReference type="InterPro" id="IPR047187">
    <property type="entry name" value="SF1_C_Upf1"/>
</dbReference>
<dbReference type="OrthoDB" id="9757917at2"/>
<accession>C3MI29</accession>
<keyword evidence="2" id="KW-0378">Hydrolase</keyword>
<dbReference type="Proteomes" id="UP000001054">
    <property type="component" value="Chromosome"/>
</dbReference>
<dbReference type="InterPro" id="IPR041679">
    <property type="entry name" value="DNA2/NAM7-like_C"/>
</dbReference>
<dbReference type="Gene3D" id="3.40.50.300">
    <property type="entry name" value="P-loop containing nucleotide triphosphate hydrolases"/>
    <property type="match status" value="2"/>
</dbReference>
<keyword evidence="1" id="KW-0547">Nucleotide-binding</keyword>
<evidence type="ECO:0000256" key="2">
    <source>
        <dbReference type="ARBA" id="ARBA00022801"/>
    </source>
</evidence>
<dbReference type="PANTHER" id="PTHR43788:SF8">
    <property type="entry name" value="DNA-BINDING PROTEIN SMUBP-2"/>
    <property type="match status" value="1"/>
</dbReference>
<dbReference type="GO" id="GO:0005524">
    <property type="term" value="F:ATP binding"/>
    <property type="evidence" value="ECO:0007669"/>
    <property type="project" value="UniProtKB-KW"/>
</dbReference>
<evidence type="ECO:0000313" key="7">
    <source>
        <dbReference type="Proteomes" id="UP000001054"/>
    </source>
</evidence>
<reference evidence="6 7" key="1">
    <citation type="journal article" date="2009" name="Appl. Environ. Microbiol.">
        <title>Rhizobium sp. strain NGR234 possesses a remarkable number of secretion systems.</title>
        <authorList>
            <person name="Schmeisser C."/>
            <person name="Liesegang H."/>
            <person name="Krysciak D."/>
            <person name="Bakkou N."/>
            <person name="Le Quere A."/>
            <person name="Wollherr A."/>
            <person name="Heinemeyer I."/>
            <person name="Morgenstern B."/>
            <person name="Pommerening-Roeser A."/>
            <person name="Flores M."/>
            <person name="Palacios R."/>
            <person name="Brenner S."/>
            <person name="Gottschalk G."/>
            <person name="Schmitz R.A."/>
            <person name="Broughton W.J."/>
            <person name="Perret X."/>
            <person name="Strittmatter A.W."/>
            <person name="Streit W.R."/>
        </authorList>
    </citation>
    <scope>NUCLEOTIDE SEQUENCE [LARGE SCALE GENOMIC DNA]</scope>
    <source>
        <strain evidence="7">NBRC 101917 / NGR234</strain>
    </source>
</reference>
<evidence type="ECO:0000256" key="4">
    <source>
        <dbReference type="ARBA" id="ARBA00022840"/>
    </source>
</evidence>
<evidence type="ECO:0000259" key="5">
    <source>
        <dbReference type="Pfam" id="PF13087"/>
    </source>
</evidence>
<dbReference type="GO" id="GO:0043139">
    <property type="term" value="F:5'-3' DNA helicase activity"/>
    <property type="evidence" value="ECO:0007669"/>
    <property type="project" value="TreeGrafter"/>
</dbReference>
<dbReference type="Pfam" id="PF13087">
    <property type="entry name" value="AAA_12"/>
    <property type="match status" value="1"/>
</dbReference>
<evidence type="ECO:0000256" key="1">
    <source>
        <dbReference type="ARBA" id="ARBA00022741"/>
    </source>
</evidence>
<dbReference type="HOGENOM" id="CLU_663700_0_0_5"/>
<dbReference type="eggNOG" id="COG1112">
    <property type="taxonomic scope" value="Bacteria"/>
</dbReference>
<keyword evidence="4" id="KW-0067">ATP-binding</keyword>
<dbReference type="PATRIC" id="fig|394.7.peg.3398"/>
<dbReference type="InterPro" id="IPR027417">
    <property type="entry name" value="P-loop_NTPase"/>
</dbReference>
<dbReference type="CDD" id="cd18808">
    <property type="entry name" value="SF1_C_Upf1"/>
    <property type="match status" value="1"/>
</dbReference>
<proteinExistence type="predicted"/>
<dbReference type="InterPro" id="IPR050534">
    <property type="entry name" value="Coronavir_polyprotein_1ab"/>
</dbReference>
<keyword evidence="3" id="KW-0347">Helicase</keyword>
<gene>
    <name evidence="6" type="ordered locus">NGR_c05840</name>
</gene>
<dbReference type="GO" id="GO:0016787">
    <property type="term" value="F:hydrolase activity"/>
    <property type="evidence" value="ECO:0007669"/>
    <property type="project" value="UniProtKB-KW"/>
</dbReference>
<evidence type="ECO:0000256" key="3">
    <source>
        <dbReference type="ARBA" id="ARBA00022806"/>
    </source>
</evidence>